<feature type="transmembrane region" description="Helical" evidence="14">
    <location>
        <begin position="323"/>
        <end position="344"/>
    </location>
</feature>
<dbReference type="GO" id="GO:0046872">
    <property type="term" value="F:metal ion binding"/>
    <property type="evidence" value="ECO:0007669"/>
    <property type="project" value="UniProtKB-KW"/>
</dbReference>
<feature type="transmembrane region" description="Helical" evidence="14">
    <location>
        <begin position="67"/>
        <end position="85"/>
    </location>
</feature>
<feature type="transmembrane region" description="Helical" evidence="14">
    <location>
        <begin position="147"/>
        <end position="167"/>
    </location>
</feature>
<keyword evidence="18" id="KW-1185">Reference proteome</keyword>
<evidence type="ECO:0000256" key="14">
    <source>
        <dbReference type="SAM" id="Phobius"/>
    </source>
</evidence>
<evidence type="ECO:0000313" key="18">
    <source>
        <dbReference type="Proteomes" id="UP000076586"/>
    </source>
</evidence>
<dbReference type="Proteomes" id="UP000076586">
    <property type="component" value="Unassembled WGS sequence"/>
</dbReference>
<keyword evidence="8 14" id="KW-1133">Transmembrane helix</keyword>
<feature type="domain" description="Peptidase M48" evidence="15">
    <location>
        <begin position="205"/>
        <end position="410"/>
    </location>
</feature>
<reference evidence="18" key="2">
    <citation type="journal article" date="2017" name="Genome Announc.">
        <title>Draft genome sequence of Paludibacter jiangxiensis NM7(T), a propionate-producing fermentative bacterium.</title>
        <authorList>
            <person name="Qiu Y.-L."/>
            <person name="Tourlousse D.M."/>
            <person name="Matsuura N."/>
            <person name="Ohashi A."/>
            <person name="Sekiguchi Y."/>
        </authorList>
    </citation>
    <scope>NUCLEOTIDE SEQUENCE [LARGE SCALE GENOMIC DNA]</scope>
    <source>
        <strain evidence="18">NM7</strain>
    </source>
</reference>
<dbReference type="PANTHER" id="PTHR10120">
    <property type="entry name" value="CAAX PRENYL PROTEASE 1"/>
    <property type="match status" value="1"/>
</dbReference>
<comment type="similarity">
    <text evidence="13">Belongs to the peptidase M48 family.</text>
</comment>
<feature type="transmembrane region" description="Helical" evidence="14">
    <location>
        <begin position="289"/>
        <end position="311"/>
    </location>
</feature>
<evidence type="ECO:0000313" key="17">
    <source>
        <dbReference type="EMBL" id="GAT62102.1"/>
    </source>
</evidence>
<keyword evidence="2 13" id="KW-0645">Protease</keyword>
<feature type="active site" description="Proton donor" evidence="11">
    <location>
        <position position="357"/>
    </location>
</feature>
<name>A0A170YVH2_9BACT</name>
<comment type="caution">
    <text evidence="17">The sequence shown here is derived from an EMBL/GenBank/DDBJ whole genome shotgun (WGS) entry which is preliminary data.</text>
</comment>
<feature type="active site" evidence="11">
    <location>
        <position position="276"/>
    </location>
</feature>
<evidence type="ECO:0000256" key="2">
    <source>
        <dbReference type="ARBA" id="ARBA00022670"/>
    </source>
</evidence>
<dbReference type="GO" id="GO:0071586">
    <property type="term" value="P:CAAX-box protein processing"/>
    <property type="evidence" value="ECO:0007669"/>
    <property type="project" value="InterPro"/>
</dbReference>
<proteinExistence type="inferred from homology"/>
<dbReference type="OrthoDB" id="9781930at2"/>
<feature type="binding site" evidence="12">
    <location>
        <position position="275"/>
    </location>
    <ligand>
        <name>Zn(2+)</name>
        <dbReference type="ChEBI" id="CHEBI:29105"/>
        <note>catalytic</note>
    </ligand>
</feature>
<evidence type="ECO:0000256" key="7">
    <source>
        <dbReference type="ARBA" id="ARBA00022833"/>
    </source>
</evidence>
<evidence type="ECO:0000256" key="4">
    <source>
        <dbReference type="ARBA" id="ARBA00022723"/>
    </source>
</evidence>
<reference evidence="18" key="1">
    <citation type="submission" date="2016-04" db="EMBL/GenBank/DDBJ databases">
        <title>Draft genome sequence of Paludibacter jiangxiensis strain NM7.</title>
        <authorList>
            <person name="Qiu Y."/>
            <person name="Matsuura N."/>
            <person name="Ohashi A."/>
            <person name="Tourlousse M.D."/>
            <person name="Sekiguchi Y."/>
        </authorList>
    </citation>
    <scope>NUCLEOTIDE SEQUENCE [LARGE SCALE GENOMIC DNA]</scope>
    <source>
        <strain evidence="18">NM7</strain>
    </source>
</reference>
<evidence type="ECO:0000256" key="3">
    <source>
        <dbReference type="ARBA" id="ARBA00022692"/>
    </source>
</evidence>
<feature type="transmembrane region" description="Helical" evidence="14">
    <location>
        <begin position="6"/>
        <end position="26"/>
    </location>
</feature>
<evidence type="ECO:0000256" key="11">
    <source>
        <dbReference type="PIRSR" id="PIRSR627057-1"/>
    </source>
</evidence>
<evidence type="ECO:0000256" key="6">
    <source>
        <dbReference type="ARBA" id="ARBA00022824"/>
    </source>
</evidence>
<dbReference type="Gene3D" id="3.30.2010.10">
    <property type="entry name" value="Metalloproteases ('zincins'), catalytic domain"/>
    <property type="match status" value="1"/>
</dbReference>
<feature type="transmembrane region" description="Helical" evidence="14">
    <location>
        <begin position="97"/>
        <end position="126"/>
    </location>
</feature>
<comment type="subcellular location">
    <subcellularLocation>
        <location evidence="1">Endoplasmic reticulum membrane</location>
        <topology evidence="1">Multi-pass membrane protein</topology>
    </subcellularLocation>
</comment>
<dbReference type="Pfam" id="PF16491">
    <property type="entry name" value="Peptidase_M48_N"/>
    <property type="match status" value="1"/>
</dbReference>
<evidence type="ECO:0000259" key="15">
    <source>
        <dbReference type="Pfam" id="PF01435"/>
    </source>
</evidence>
<feature type="binding site" evidence="12">
    <location>
        <position position="279"/>
    </location>
    <ligand>
        <name>Zn(2+)</name>
        <dbReference type="ChEBI" id="CHEBI:29105"/>
        <note>catalytic</note>
    </ligand>
</feature>
<evidence type="ECO:0000259" key="16">
    <source>
        <dbReference type="Pfam" id="PF16491"/>
    </source>
</evidence>
<dbReference type="STRING" id="681398.PJIAN_1692"/>
<feature type="binding site" evidence="12">
    <location>
        <position position="353"/>
    </location>
    <ligand>
        <name>Zn(2+)</name>
        <dbReference type="ChEBI" id="CHEBI:29105"/>
        <note>catalytic</note>
    </ligand>
</feature>
<keyword evidence="3 14" id="KW-0812">Transmembrane</keyword>
<evidence type="ECO:0000256" key="10">
    <source>
        <dbReference type="ARBA" id="ARBA00023136"/>
    </source>
</evidence>
<organism evidence="17 18">
    <name type="scientific">Paludibacter jiangxiensis</name>
    <dbReference type="NCBI Taxonomy" id="681398"/>
    <lineage>
        <taxon>Bacteria</taxon>
        <taxon>Pseudomonadati</taxon>
        <taxon>Bacteroidota</taxon>
        <taxon>Bacteroidia</taxon>
        <taxon>Bacteroidales</taxon>
        <taxon>Paludibacteraceae</taxon>
        <taxon>Paludibacter</taxon>
    </lineage>
</organism>
<evidence type="ECO:0000256" key="12">
    <source>
        <dbReference type="PIRSR" id="PIRSR627057-2"/>
    </source>
</evidence>
<evidence type="ECO:0000256" key="5">
    <source>
        <dbReference type="ARBA" id="ARBA00022801"/>
    </source>
</evidence>
<accession>A0A170YVH2</accession>
<dbReference type="AlphaFoldDB" id="A0A170YVH2"/>
<protein>
    <submittedName>
        <fullName evidence="17">STE24 endopeptidase</fullName>
    </submittedName>
</protein>
<dbReference type="CDD" id="cd07343">
    <property type="entry name" value="M48A_Zmpste24p_like"/>
    <property type="match status" value="1"/>
</dbReference>
<evidence type="ECO:0000256" key="9">
    <source>
        <dbReference type="ARBA" id="ARBA00023049"/>
    </source>
</evidence>
<dbReference type="InterPro" id="IPR032456">
    <property type="entry name" value="Peptidase_M48_N"/>
</dbReference>
<dbReference type="GO" id="GO:0004222">
    <property type="term" value="F:metalloendopeptidase activity"/>
    <property type="evidence" value="ECO:0007669"/>
    <property type="project" value="InterPro"/>
</dbReference>
<dbReference type="RefSeq" id="WP_068702018.1">
    <property type="nucleotide sequence ID" value="NZ_BDCR01000001.1"/>
</dbReference>
<keyword evidence="7 12" id="KW-0862">Zinc</keyword>
<dbReference type="EMBL" id="BDCR01000001">
    <property type="protein sequence ID" value="GAT62102.1"/>
    <property type="molecule type" value="Genomic_DNA"/>
</dbReference>
<feature type="domain" description="CAAX prenyl protease 1 N-terminal" evidence="16">
    <location>
        <begin position="31"/>
        <end position="202"/>
    </location>
</feature>
<gene>
    <name evidence="17" type="ORF">PJIAN_1692</name>
</gene>
<dbReference type="InterPro" id="IPR027057">
    <property type="entry name" value="CAXX_Prtase_1"/>
</dbReference>
<keyword evidence="5 13" id="KW-0378">Hydrolase</keyword>
<dbReference type="Pfam" id="PF01435">
    <property type="entry name" value="Peptidase_M48"/>
    <property type="match status" value="1"/>
</dbReference>
<keyword evidence="9 13" id="KW-0482">Metalloprotease</keyword>
<sequence length="411" mass="46256">MALHLFILIIIFVAGDYLLEQILSILNRSRLSPVIPEKLIGIYDEEKYAKQQNYALANSRFEDYTRLFALTLELGMLLLGGFAWVDNIARSISDNSIVTSLLFFGILFVGNELLTLPFSIYGTFVIEERFGFNKTSAKTFILDSLKSLLLTIVLAGGILALILWLYQQLGDNFWLATWAAISLFSLIMLLFYSEWIVPLFNKQKPLEEGELRTAIEAFAQKAGFSLKNIFVIDGSKRSTKANAYFTGFGSKKRVVLYDTLIEQLTTEEVVAVLAHEVGHYKKKHVVSSLISSFVQSFILLYILSLFLRLPVSAEVLGASQPSFHIGIVVFGLLYQPISIILGLIMNVFSRKHEYEADAFAANYGLGDALISGLQKISVQALSNLNPHPAYVFVHYSHPTLLQRMERIQNRE</sequence>
<evidence type="ECO:0000256" key="8">
    <source>
        <dbReference type="ARBA" id="ARBA00022989"/>
    </source>
</evidence>
<keyword evidence="4 12" id="KW-0479">Metal-binding</keyword>
<dbReference type="FunFam" id="3.30.2010.10:FF:000002">
    <property type="entry name" value="CAAX prenyl protease"/>
    <property type="match status" value="1"/>
</dbReference>
<keyword evidence="6" id="KW-0256">Endoplasmic reticulum</keyword>
<keyword evidence="10 14" id="KW-0472">Membrane</keyword>
<feature type="transmembrane region" description="Helical" evidence="14">
    <location>
        <begin position="173"/>
        <end position="192"/>
    </location>
</feature>
<evidence type="ECO:0000256" key="13">
    <source>
        <dbReference type="RuleBase" id="RU003983"/>
    </source>
</evidence>
<evidence type="ECO:0000256" key="1">
    <source>
        <dbReference type="ARBA" id="ARBA00004477"/>
    </source>
</evidence>
<dbReference type="InterPro" id="IPR001915">
    <property type="entry name" value="Peptidase_M48"/>
</dbReference>
<comment type="cofactor">
    <cofactor evidence="12 13">
        <name>Zn(2+)</name>
        <dbReference type="ChEBI" id="CHEBI:29105"/>
    </cofactor>
    <text evidence="12 13">Binds 1 zinc ion per subunit.</text>
</comment>